<protein>
    <recommendedName>
        <fullName evidence="3">Xaa-Pro dipeptidyl-peptidase C-terminal domain-containing protein</fullName>
    </recommendedName>
</protein>
<name>A0A318UA07_9SPHI</name>
<dbReference type="InterPro" id="IPR013736">
    <property type="entry name" value="Xaa-Pro_dipept_C"/>
</dbReference>
<evidence type="ECO:0000259" key="3">
    <source>
        <dbReference type="SMART" id="SM00939"/>
    </source>
</evidence>
<dbReference type="Pfam" id="PF08530">
    <property type="entry name" value="PepX_C"/>
    <property type="match status" value="1"/>
</dbReference>
<dbReference type="NCBIfam" id="TIGR00976">
    <property type="entry name" value="CocE_NonD"/>
    <property type="match status" value="1"/>
</dbReference>
<evidence type="ECO:0000313" key="5">
    <source>
        <dbReference type="Proteomes" id="UP000248198"/>
    </source>
</evidence>
<dbReference type="RefSeq" id="WP_110833219.1">
    <property type="nucleotide sequence ID" value="NZ_QKLU01000006.1"/>
</dbReference>
<dbReference type="EMBL" id="QKLU01000006">
    <property type="protein sequence ID" value="PYF72423.1"/>
    <property type="molecule type" value="Genomic_DNA"/>
</dbReference>
<dbReference type="InterPro" id="IPR029058">
    <property type="entry name" value="AB_hydrolase_fold"/>
</dbReference>
<organism evidence="4 5">
    <name type="scientific">Pedobacter nutrimenti</name>
    <dbReference type="NCBI Taxonomy" id="1241337"/>
    <lineage>
        <taxon>Bacteria</taxon>
        <taxon>Pseudomonadati</taxon>
        <taxon>Bacteroidota</taxon>
        <taxon>Sphingobacteriia</taxon>
        <taxon>Sphingobacteriales</taxon>
        <taxon>Sphingobacteriaceae</taxon>
        <taxon>Pedobacter</taxon>
    </lineage>
</organism>
<reference evidence="4 5" key="1">
    <citation type="submission" date="2018-06" db="EMBL/GenBank/DDBJ databases">
        <title>Genomic Encyclopedia of Archaeal and Bacterial Type Strains, Phase II (KMG-II): from individual species to whole genera.</title>
        <authorList>
            <person name="Goeker M."/>
        </authorList>
    </citation>
    <scope>NUCLEOTIDE SEQUENCE [LARGE SCALE GENOMIC DNA]</scope>
    <source>
        <strain evidence="4 5">DSM 27372</strain>
    </source>
</reference>
<keyword evidence="5" id="KW-1185">Reference proteome</keyword>
<dbReference type="Gene3D" id="1.10.3020.10">
    <property type="entry name" value="alpha-amino acid ester hydrolase ( Helical cap domain)"/>
    <property type="match status" value="1"/>
</dbReference>
<dbReference type="SMART" id="SM00939">
    <property type="entry name" value="PepX_C"/>
    <property type="match status" value="1"/>
</dbReference>
<dbReference type="SUPFAM" id="SSF53474">
    <property type="entry name" value="alpha/beta-Hydrolases"/>
    <property type="match status" value="1"/>
</dbReference>
<feature type="chain" id="PRO_5016359485" description="Xaa-Pro dipeptidyl-peptidase C-terminal domain-containing protein" evidence="2">
    <location>
        <begin position="19"/>
        <end position="613"/>
    </location>
</feature>
<accession>A0A318UA07</accession>
<dbReference type="Pfam" id="PF02129">
    <property type="entry name" value="Peptidase_S15"/>
    <property type="match status" value="1"/>
</dbReference>
<dbReference type="AlphaFoldDB" id="A0A318UA07"/>
<feature type="signal peptide" evidence="2">
    <location>
        <begin position="1"/>
        <end position="18"/>
    </location>
</feature>
<dbReference type="Gene3D" id="2.60.120.260">
    <property type="entry name" value="Galactose-binding domain-like"/>
    <property type="match status" value="1"/>
</dbReference>
<proteinExistence type="predicted"/>
<evidence type="ECO:0000256" key="1">
    <source>
        <dbReference type="ARBA" id="ARBA00022801"/>
    </source>
</evidence>
<keyword evidence="2" id="KW-0732">Signal</keyword>
<dbReference type="OrthoDB" id="319764at2"/>
<keyword evidence="1" id="KW-0378">Hydrolase</keyword>
<evidence type="ECO:0000313" key="4">
    <source>
        <dbReference type="EMBL" id="PYF72423.1"/>
    </source>
</evidence>
<dbReference type="Gene3D" id="3.40.50.1820">
    <property type="entry name" value="alpha/beta hydrolase"/>
    <property type="match status" value="1"/>
</dbReference>
<dbReference type="GO" id="GO:0008239">
    <property type="term" value="F:dipeptidyl-peptidase activity"/>
    <property type="evidence" value="ECO:0007669"/>
    <property type="project" value="InterPro"/>
</dbReference>
<sequence>MKKICVLLLLLAAFRVSAQEKNTAQDTLFTTQHYVKAELRIPMRDGLTLFTTVYSPKDKSQKYPVMLCRTPYSVAPYGAQKFKIPAGPNRLFDQEGFIFVYQDIRGKYMSEGDFVANRPYIPGKKSKKETDESSDTYDTIDWLLKNVEGNNGKVGIWGISSPGFYATSSLIDSHPALKAVSPQAPVTDWFMGDDRHHNGAFFLMGSFSFLSSFGKPRDSMSTRGPAGFSDYKTTDGYRFYLDAGPLINFNDRFLHGTSTLWNEMMEHESYDDYWKSRNPLPHLKQVKPAVLTVGGWFDQEDPYGPLKVYQALEKAGPKNENILVMGPWYHGSWSRKDGDVLAGVNFGSKTGEKYRGEIELPFFKSQLKGTKEEKLPKAYIFETGSSRWKKYSQWPPADTREQNLYLQEGNKLSFKAPENNSGAYAEYLSDPARPVPYSAERRVLRGFEYMVEDQRFAYMRPDVLSFETEALQEDVTIAGHLTADLFISSTGTDADFIVKLIDVAPNNGYQLMVRGEVMRAKFRNDFSKPEALVPGKVTEVRFDMQDAAHSFLKGHKIMVQIQSSWFPLVDRNPQTFTNIYKASAGDFQKATQRVYFSRSAASHIKLQLIPNTP</sequence>
<dbReference type="Proteomes" id="UP000248198">
    <property type="component" value="Unassembled WGS sequence"/>
</dbReference>
<dbReference type="SUPFAM" id="SSF49785">
    <property type="entry name" value="Galactose-binding domain-like"/>
    <property type="match status" value="1"/>
</dbReference>
<gene>
    <name evidence="4" type="ORF">B0O44_10672</name>
</gene>
<comment type="caution">
    <text evidence="4">The sequence shown here is derived from an EMBL/GenBank/DDBJ whole genome shotgun (WGS) entry which is preliminary data.</text>
</comment>
<evidence type="ECO:0000256" key="2">
    <source>
        <dbReference type="SAM" id="SignalP"/>
    </source>
</evidence>
<dbReference type="InterPro" id="IPR008979">
    <property type="entry name" value="Galactose-bd-like_sf"/>
</dbReference>
<dbReference type="InterPro" id="IPR005674">
    <property type="entry name" value="CocE/Ser_esterase"/>
</dbReference>
<dbReference type="InterPro" id="IPR000383">
    <property type="entry name" value="Xaa-Pro-like_dom"/>
</dbReference>
<feature type="domain" description="Xaa-Pro dipeptidyl-peptidase C-terminal" evidence="3">
    <location>
        <begin position="360"/>
        <end position="605"/>
    </location>
</feature>